<evidence type="ECO:0000313" key="2">
    <source>
        <dbReference type="Proteomes" id="UP000178724"/>
    </source>
</evidence>
<dbReference type="Proteomes" id="UP000178724">
    <property type="component" value="Unassembled WGS sequence"/>
</dbReference>
<gene>
    <name evidence="1" type="ORF">A2625_07695</name>
</gene>
<dbReference type="SUPFAM" id="SSF56935">
    <property type="entry name" value="Porins"/>
    <property type="match status" value="1"/>
</dbReference>
<sequence length="369" mass="38639">MNKLIHACLAAVLSVFILTTGVFGEKVSTDIINAGVGARPLGMGKAFTALADDSNAIFLNPAGLGYQTNWELTSLSSRILNSVDYRMVGAAMPTALGTVGVGYLTTSSGAGFSTSTENVGGVDQVIPVSQISYRQDVAYLSLGRKLNENLSAGVGVKMQAQSFAGATSAQATGYNTDLSLLWKVNNSLSLGINSQNALSYAGSNISWSTGEKEKGESRIKIGGALRPNPQLVLALDSELSGASSGLLFHGGAEYKPVSFVSLRLGVDQNSAAAGGGSYSTVNNLTGGVGIEFYGAKFDYAYYRVADYSENSTHYFSISFSGVQDGLFTSQAKTEIKQAVSDQKLKNVVLDIPDGMNKSGLYSEAGRDLL</sequence>
<dbReference type="EMBL" id="METM01000003">
    <property type="protein sequence ID" value="OGB90906.1"/>
    <property type="molecule type" value="Genomic_DNA"/>
</dbReference>
<dbReference type="Gene3D" id="2.40.160.60">
    <property type="entry name" value="Outer membrane protein transport protein (OMPP1/FadL/TodX)"/>
    <property type="match status" value="1"/>
</dbReference>
<dbReference type="AlphaFoldDB" id="A0A1F4Q4Z2"/>
<evidence type="ECO:0008006" key="3">
    <source>
        <dbReference type="Google" id="ProtNLM"/>
    </source>
</evidence>
<proteinExistence type="predicted"/>
<protein>
    <recommendedName>
        <fullName evidence="3">PorV/PorQ family protein</fullName>
    </recommendedName>
</protein>
<organism evidence="1 2">
    <name type="scientific">candidate division WOR-1 bacterium RIFCSPHIGHO2_01_FULL_53_15</name>
    <dbReference type="NCBI Taxonomy" id="1802564"/>
    <lineage>
        <taxon>Bacteria</taxon>
        <taxon>Bacillati</taxon>
        <taxon>Saganbacteria</taxon>
    </lineage>
</organism>
<evidence type="ECO:0000313" key="1">
    <source>
        <dbReference type="EMBL" id="OGB90906.1"/>
    </source>
</evidence>
<comment type="caution">
    <text evidence="1">The sequence shown here is derived from an EMBL/GenBank/DDBJ whole genome shotgun (WGS) entry which is preliminary data.</text>
</comment>
<name>A0A1F4Q4Z2_UNCSA</name>
<reference evidence="1 2" key="1">
    <citation type="journal article" date="2016" name="Nat. Commun.">
        <title>Thousands of microbial genomes shed light on interconnected biogeochemical processes in an aquifer system.</title>
        <authorList>
            <person name="Anantharaman K."/>
            <person name="Brown C.T."/>
            <person name="Hug L.A."/>
            <person name="Sharon I."/>
            <person name="Castelle C.J."/>
            <person name="Probst A.J."/>
            <person name="Thomas B.C."/>
            <person name="Singh A."/>
            <person name="Wilkins M.J."/>
            <person name="Karaoz U."/>
            <person name="Brodie E.L."/>
            <person name="Williams K.H."/>
            <person name="Hubbard S.S."/>
            <person name="Banfield J.F."/>
        </authorList>
    </citation>
    <scope>NUCLEOTIDE SEQUENCE [LARGE SCALE GENOMIC DNA]</scope>
</reference>
<accession>A0A1F4Q4Z2</accession>